<sequence length="310" mass="33452">MEDDETEETFQPLPFQEGREDSPRLIILGFRIPTRGTHFSSVFEHLKKNIILGFLQGKFTHGYTKRDYWVTDVDANDYGVRAVTIAPSPSGAISQGRAVRRTVEEFISAFLSQEPTPTRSPATPITRTQTPAAGGGAAAPRLALTVASLDVSQRPIAKALRLWPHWQRTAPSLATSTMAAIDDLAVLLGPLMGRAVRGRAAVISALAKVDGQLSFEPRRKSSLRTAVRELGDEALTVDDVGALFRDHLCPGATPGGTPARGPPADRRRARPGPRTFMRRPCALCGGIAAGRRAGATGKIDEQHLHTRPNG</sequence>
<proteinExistence type="predicted"/>
<dbReference type="EMBL" id="JBGBPQ010000001">
    <property type="protein sequence ID" value="KAL1530303.1"/>
    <property type="molecule type" value="Genomic_DNA"/>
</dbReference>
<feature type="compositionally biased region" description="Low complexity" evidence="1">
    <location>
        <begin position="250"/>
        <end position="259"/>
    </location>
</feature>
<evidence type="ECO:0000313" key="2">
    <source>
        <dbReference type="EMBL" id="KAL1530303.1"/>
    </source>
</evidence>
<evidence type="ECO:0000256" key="1">
    <source>
        <dbReference type="SAM" id="MobiDB-lite"/>
    </source>
</evidence>
<gene>
    <name evidence="2" type="ORF">AB1Y20_001213</name>
</gene>
<evidence type="ECO:0000313" key="3">
    <source>
        <dbReference type="Proteomes" id="UP001515480"/>
    </source>
</evidence>
<feature type="region of interest" description="Disordered" evidence="1">
    <location>
        <begin position="249"/>
        <end position="275"/>
    </location>
</feature>
<protein>
    <submittedName>
        <fullName evidence="2">Uncharacterized protein</fullName>
    </submittedName>
</protein>
<accession>A0AB34KAL7</accession>
<dbReference type="Proteomes" id="UP001515480">
    <property type="component" value="Unassembled WGS sequence"/>
</dbReference>
<comment type="caution">
    <text evidence="2">The sequence shown here is derived from an EMBL/GenBank/DDBJ whole genome shotgun (WGS) entry which is preliminary data.</text>
</comment>
<keyword evidence="3" id="KW-1185">Reference proteome</keyword>
<dbReference type="AlphaFoldDB" id="A0AB34KAL7"/>
<organism evidence="2 3">
    <name type="scientific">Prymnesium parvum</name>
    <name type="common">Toxic golden alga</name>
    <dbReference type="NCBI Taxonomy" id="97485"/>
    <lineage>
        <taxon>Eukaryota</taxon>
        <taxon>Haptista</taxon>
        <taxon>Haptophyta</taxon>
        <taxon>Prymnesiophyceae</taxon>
        <taxon>Prymnesiales</taxon>
        <taxon>Prymnesiaceae</taxon>
        <taxon>Prymnesium</taxon>
    </lineage>
</organism>
<reference evidence="2 3" key="1">
    <citation type="journal article" date="2024" name="Science">
        <title>Giant polyketide synthase enzymes in the biosynthesis of giant marine polyether toxins.</title>
        <authorList>
            <person name="Fallon T.R."/>
            <person name="Shende V.V."/>
            <person name="Wierzbicki I.H."/>
            <person name="Pendleton A.L."/>
            <person name="Watervoot N.F."/>
            <person name="Auber R.P."/>
            <person name="Gonzalez D.J."/>
            <person name="Wisecaver J.H."/>
            <person name="Moore B.S."/>
        </authorList>
    </citation>
    <scope>NUCLEOTIDE SEQUENCE [LARGE SCALE GENOMIC DNA]</scope>
    <source>
        <strain evidence="2 3">12B1</strain>
    </source>
</reference>
<name>A0AB34KAL7_PRYPA</name>